<dbReference type="EMBL" id="KZ772695">
    <property type="protein sequence ID" value="PTQ43767.1"/>
    <property type="molecule type" value="Genomic_DNA"/>
</dbReference>
<sequence length="100" mass="10855">MPSGQEICLSEPGVRTESCLRLRTRNSSYKGGKFVRPVKQVILDRLSPVAGSHSPDQLAPFFVQQVSGTIVEIPLLPPTSDRPLSTECHRAAAILRCTGP</sequence>
<name>A0A2R6XCC9_MARPO</name>
<organism evidence="1 2">
    <name type="scientific">Marchantia polymorpha</name>
    <name type="common">Common liverwort</name>
    <name type="synonym">Marchantia aquatica</name>
    <dbReference type="NCBI Taxonomy" id="3197"/>
    <lineage>
        <taxon>Eukaryota</taxon>
        <taxon>Viridiplantae</taxon>
        <taxon>Streptophyta</taxon>
        <taxon>Embryophyta</taxon>
        <taxon>Marchantiophyta</taxon>
        <taxon>Marchantiopsida</taxon>
        <taxon>Marchantiidae</taxon>
        <taxon>Marchantiales</taxon>
        <taxon>Marchantiaceae</taxon>
        <taxon>Marchantia</taxon>
    </lineage>
</organism>
<proteinExistence type="predicted"/>
<accession>A0A2R6XCC9</accession>
<keyword evidence="2" id="KW-1185">Reference proteome</keyword>
<gene>
    <name evidence="1" type="ORF">MARPO_0023s0083</name>
</gene>
<evidence type="ECO:0000313" key="2">
    <source>
        <dbReference type="Proteomes" id="UP000244005"/>
    </source>
</evidence>
<dbReference type="AlphaFoldDB" id="A0A2R6XCC9"/>
<reference evidence="2" key="1">
    <citation type="journal article" date="2017" name="Cell">
        <title>Insights into land plant evolution garnered from the Marchantia polymorpha genome.</title>
        <authorList>
            <person name="Bowman J.L."/>
            <person name="Kohchi T."/>
            <person name="Yamato K.T."/>
            <person name="Jenkins J."/>
            <person name="Shu S."/>
            <person name="Ishizaki K."/>
            <person name="Yamaoka S."/>
            <person name="Nishihama R."/>
            <person name="Nakamura Y."/>
            <person name="Berger F."/>
            <person name="Adam C."/>
            <person name="Aki S.S."/>
            <person name="Althoff F."/>
            <person name="Araki T."/>
            <person name="Arteaga-Vazquez M.A."/>
            <person name="Balasubrmanian S."/>
            <person name="Barry K."/>
            <person name="Bauer D."/>
            <person name="Boehm C.R."/>
            <person name="Briginshaw L."/>
            <person name="Caballero-Perez J."/>
            <person name="Catarino B."/>
            <person name="Chen F."/>
            <person name="Chiyoda S."/>
            <person name="Chovatia M."/>
            <person name="Davies K.M."/>
            <person name="Delmans M."/>
            <person name="Demura T."/>
            <person name="Dierschke T."/>
            <person name="Dolan L."/>
            <person name="Dorantes-Acosta A.E."/>
            <person name="Eklund D.M."/>
            <person name="Florent S.N."/>
            <person name="Flores-Sandoval E."/>
            <person name="Fujiyama A."/>
            <person name="Fukuzawa H."/>
            <person name="Galik B."/>
            <person name="Grimanelli D."/>
            <person name="Grimwood J."/>
            <person name="Grossniklaus U."/>
            <person name="Hamada T."/>
            <person name="Haseloff J."/>
            <person name="Hetherington A.J."/>
            <person name="Higo A."/>
            <person name="Hirakawa Y."/>
            <person name="Hundley H.N."/>
            <person name="Ikeda Y."/>
            <person name="Inoue K."/>
            <person name="Inoue S.I."/>
            <person name="Ishida S."/>
            <person name="Jia Q."/>
            <person name="Kakita M."/>
            <person name="Kanazawa T."/>
            <person name="Kawai Y."/>
            <person name="Kawashima T."/>
            <person name="Kennedy M."/>
            <person name="Kinose K."/>
            <person name="Kinoshita T."/>
            <person name="Kohara Y."/>
            <person name="Koide E."/>
            <person name="Komatsu K."/>
            <person name="Kopischke S."/>
            <person name="Kubo M."/>
            <person name="Kyozuka J."/>
            <person name="Lagercrantz U."/>
            <person name="Lin S.S."/>
            <person name="Lindquist E."/>
            <person name="Lipzen A.M."/>
            <person name="Lu C.W."/>
            <person name="De Luna E."/>
            <person name="Martienssen R.A."/>
            <person name="Minamino N."/>
            <person name="Mizutani M."/>
            <person name="Mizutani M."/>
            <person name="Mochizuki N."/>
            <person name="Monte I."/>
            <person name="Mosher R."/>
            <person name="Nagasaki H."/>
            <person name="Nakagami H."/>
            <person name="Naramoto S."/>
            <person name="Nishitani K."/>
            <person name="Ohtani M."/>
            <person name="Okamoto T."/>
            <person name="Okumura M."/>
            <person name="Phillips J."/>
            <person name="Pollak B."/>
            <person name="Reinders A."/>
            <person name="Rovekamp M."/>
            <person name="Sano R."/>
            <person name="Sawa S."/>
            <person name="Schmid M.W."/>
            <person name="Shirakawa M."/>
            <person name="Solano R."/>
            <person name="Spunde A."/>
            <person name="Suetsugu N."/>
            <person name="Sugano S."/>
            <person name="Sugiyama A."/>
            <person name="Sun R."/>
            <person name="Suzuki Y."/>
            <person name="Takenaka M."/>
            <person name="Takezawa D."/>
            <person name="Tomogane H."/>
            <person name="Tsuzuki M."/>
            <person name="Ueda T."/>
            <person name="Umeda M."/>
            <person name="Ward J.M."/>
            <person name="Watanabe Y."/>
            <person name="Yazaki K."/>
            <person name="Yokoyama R."/>
            <person name="Yoshitake Y."/>
            <person name="Yotsui I."/>
            <person name="Zachgo S."/>
            <person name="Schmutz J."/>
        </authorList>
    </citation>
    <scope>NUCLEOTIDE SEQUENCE [LARGE SCALE GENOMIC DNA]</scope>
    <source>
        <strain evidence="2">Tak-1</strain>
    </source>
</reference>
<protein>
    <submittedName>
        <fullName evidence="1">Uncharacterized protein</fullName>
    </submittedName>
</protein>
<dbReference type="Proteomes" id="UP000244005">
    <property type="component" value="Unassembled WGS sequence"/>
</dbReference>
<evidence type="ECO:0000313" key="1">
    <source>
        <dbReference type="EMBL" id="PTQ43767.1"/>
    </source>
</evidence>